<evidence type="ECO:0000313" key="2">
    <source>
        <dbReference type="Proteomes" id="UP001060085"/>
    </source>
</evidence>
<evidence type="ECO:0000313" key="1">
    <source>
        <dbReference type="EMBL" id="KAI5666421.1"/>
    </source>
</evidence>
<protein>
    <submittedName>
        <fullName evidence="1">Uncharacterized protein</fullName>
    </submittedName>
</protein>
<name>A0ACC0B1B5_CATRO</name>
<comment type="caution">
    <text evidence="1">The sequence shown here is derived from an EMBL/GenBank/DDBJ whole genome shotgun (WGS) entry which is preliminary data.</text>
</comment>
<dbReference type="Proteomes" id="UP001060085">
    <property type="component" value="Linkage Group LG04"/>
</dbReference>
<proteinExistence type="predicted"/>
<organism evidence="1 2">
    <name type="scientific">Catharanthus roseus</name>
    <name type="common">Madagascar periwinkle</name>
    <name type="synonym">Vinca rosea</name>
    <dbReference type="NCBI Taxonomy" id="4058"/>
    <lineage>
        <taxon>Eukaryota</taxon>
        <taxon>Viridiplantae</taxon>
        <taxon>Streptophyta</taxon>
        <taxon>Embryophyta</taxon>
        <taxon>Tracheophyta</taxon>
        <taxon>Spermatophyta</taxon>
        <taxon>Magnoliopsida</taxon>
        <taxon>eudicotyledons</taxon>
        <taxon>Gunneridae</taxon>
        <taxon>Pentapetalae</taxon>
        <taxon>asterids</taxon>
        <taxon>lamiids</taxon>
        <taxon>Gentianales</taxon>
        <taxon>Apocynaceae</taxon>
        <taxon>Rauvolfioideae</taxon>
        <taxon>Vinceae</taxon>
        <taxon>Catharanthinae</taxon>
        <taxon>Catharanthus</taxon>
    </lineage>
</organism>
<accession>A0ACC0B1B5</accession>
<gene>
    <name evidence="1" type="ORF">M9H77_16274</name>
</gene>
<dbReference type="EMBL" id="CM044704">
    <property type="protein sequence ID" value="KAI5666421.1"/>
    <property type="molecule type" value="Genomic_DNA"/>
</dbReference>
<reference evidence="2" key="1">
    <citation type="journal article" date="2023" name="Nat. Plants">
        <title>Single-cell RNA sequencing provides a high-resolution roadmap for understanding the multicellular compartmentation of specialized metabolism.</title>
        <authorList>
            <person name="Sun S."/>
            <person name="Shen X."/>
            <person name="Li Y."/>
            <person name="Li Y."/>
            <person name="Wang S."/>
            <person name="Li R."/>
            <person name="Zhang H."/>
            <person name="Shen G."/>
            <person name="Guo B."/>
            <person name="Wei J."/>
            <person name="Xu J."/>
            <person name="St-Pierre B."/>
            <person name="Chen S."/>
            <person name="Sun C."/>
        </authorList>
    </citation>
    <scope>NUCLEOTIDE SEQUENCE [LARGE SCALE GENOMIC DNA]</scope>
</reference>
<sequence length="323" mass="36673">MEATNVFGLETENINDFGFIDFMDEANFEQFLELIRGENSEPAAKFCPNYDCEHISGCLENVTTTHGDDHQLLFDFKNNVVNNNVEFNPMLHGDISMKIGGVVHEENQGDESSATTAINETRGKKTTKTDRSRTLISERKRRGRMKEKLYALRSLVPNITKMDKASIIGDAVLYIQDLQMRAKKLRTEIDSLETSLTRPYSFQEGSFQNAKKLKVTTNPPTIKKILQMEVLQLEEREFYGRIICNKGRGIAALLYKALESLASFKVQSSNLAAPDVDNYVLTFNLRLVQELEVQMIIDLPNLKLWIATAFLNLGFDFVTLPQV</sequence>
<keyword evidence="2" id="KW-1185">Reference proteome</keyword>